<protein>
    <recommendedName>
        <fullName evidence="4">SHSP domain-containing protein</fullName>
    </recommendedName>
</protein>
<feature type="domain" description="SHSP" evidence="4">
    <location>
        <begin position="97"/>
        <end position="202"/>
    </location>
</feature>
<comment type="caution">
    <text evidence="5">The sequence shown here is derived from an EMBL/GenBank/DDBJ whole genome shotgun (WGS) entry which is preliminary data.</text>
</comment>
<evidence type="ECO:0000259" key="4">
    <source>
        <dbReference type="PROSITE" id="PS01031"/>
    </source>
</evidence>
<dbReference type="PROSITE" id="PS01031">
    <property type="entry name" value="SHSP"/>
    <property type="match status" value="1"/>
</dbReference>
<dbReference type="InterPro" id="IPR001436">
    <property type="entry name" value="Alpha-crystallin/sHSP_animal"/>
</dbReference>
<dbReference type="OrthoDB" id="10060792at2759"/>
<keyword evidence="6" id="KW-1185">Reference proteome</keyword>
<evidence type="ECO:0000256" key="3">
    <source>
        <dbReference type="RuleBase" id="RU003616"/>
    </source>
</evidence>
<dbReference type="SUPFAM" id="SSF49764">
    <property type="entry name" value="HSP20-like chaperones"/>
    <property type="match status" value="1"/>
</dbReference>
<dbReference type="PANTHER" id="PTHR45640:SF13">
    <property type="entry name" value="HEAT SHOCK PROTEIN 22-RELATED"/>
    <property type="match status" value="1"/>
</dbReference>
<reference evidence="5" key="1">
    <citation type="journal article" date="2020" name="Cell">
        <title>Large-Scale Comparative Analyses of Tick Genomes Elucidate Their Genetic Diversity and Vector Capacities.</title>
        <authorList>
            <consortium name="Tick Genome and Microbiome Consortium (TIGMIC)"/>
            <person name="Jia N."/>
            <person name="Wang J."/>
            <person name="Shi W."/>
            <person name="Du L."/>
            <person name="Sun Y."/>
            <person name="Zhan W."/>
            <person name="Jiang J.F."/>
            <person name="Wang Q."/>
            <person name="Zhang B."/>
            <person name="Ji P."/>
            <person name="Bell-Sakyi L."/>
            <person name="Cui X.M."/>
            <person name="Yuan T.T."/>
            <person name="Jiang B.G."/>
            <person name="Yang W.F."/>
            <person name="Lam T.T."/>
            <person name="Chang Q.C."/>
            <person name="Ding S.J."/>
            <person name="Wang X.J."/>
            <person name="Zhu J.G."/>
            <person name="Ruan X.D."/>
            <person name="Zhao L."/>
            <person name="Wei J.T."/>
            <person name="Ye R.Z."/>
            <person name="Que T.C."/>
            <person name="Du C.H."/>
            <person name="Zhou Y.H."/>
            <person name="Cheng J.X."/>
            <person name="Dai P.F."/>
            <person name="Guo W.B."/>
            <person name="Han X.H."/>
            <person name="Huang E.J."/>
            <person name="Li L.F."/>
            <person name="Wei W."/>
            <person name="Gao Y.C."/>
            <person name="Liu J.Z."/>
            <person name="Shao H.Z."/>
            <person name="Wang X."/>
            <person name="Wang C.C."/>
            <person name="Yang T.C."/>
            <person name="Huo Q.B."/>
            <person name="Li W."/>
            <person name="Chen H.Y."/>
            <person name="Chen S.E."/>
            <person name="Zhou L.G."/>
            <person name="Ni X.B."/>
            <person name="Tian J.H."/>
            <person name="Sheng Y."/>
            <person name="Liu T."/>
            <person name="Pan Y.S."/>
            <person name="Xia L.Y."/>
            <person name="Li J."/>
            <person name="Zhao F."/>
            <person name="Cao W.C."/>
        </authorList>
    </citation>
    <scope>NUCLEOTIDE SEQUENCE</scope>
    <source>
        <strain evidence="5">Rsan-2018</strain>
    </source>
</reference>
<proteinExistence type="inferred from homology"/>
<comment type="similarity">
    <text evidence="2 3">Belongs to the small heat shock protein (HSP20) family.</text>
</comment>
<gene>
    <name evidence="5" type="ORF">HPB52_001251</name>
</gene>
<dbReference type="GO" id="GO:0042026">
    <property type="term" value="P:protein refolding"/>
    <property type="evidence" value="ECO:0007669"/>
    <property type="project" value="TreeGrafter"/>
</dbReference>
<evidence type="ECO:0000256" key="2">
    <source>
        <dbReference type="PROSITE-ProRule" id="PRU00285"/>
    </source>
</evidence>
<name>A0A9D4QGG1_RHISA</name>
<evidence type="ECO:0000256" key="1">
    <source>
        <dbReference type="ARBA" id="ARBA00023016"/>
    </source>
</evidence>
<dbReference type="AlphaFoldDB" id="A0A9D4QGG1"/>
<dbReference type="Proteomes" id="UP000821837">
    <property type="component" value="Chromosome 1"/>
</dbReference>
<reference evidence="5" key="2">
    <citation type="submission" date="2021-09" db="EMBL/GenBank/DDBJ databases">
        <authorList>
            <person name="Jia N."/>
            <person name="Wang J."/>
            <person name="Shi W."/>
            <person name="Du L."/>
            <person name="Sun Y."/>
            <person name="Zhan W."/>
            <person name="Jiang J."/>
            <person name="Wang Q."/>
            <person name="Zhang B."/>
            <person name="Ji P."/>
            <person name="Sakyi L.B."/>
            <person name="Cui X."/>
            <person name="Yuan T."/>
            <person name="Jiang B."/>
            <person name="Yang W."/>
            <person name="Lam T.T.-Y."/>
            <person name="Chang Q."/>
            <person name="Ding S."/>
            <person name="Wang X."/>
            <person name="Zhu J."/>
            <person name="Ruan X."/>
            <person name="Zhao L."/>
            <person name="Wei J."/>
            <person name="Que T."/>
            <person name="Du C."/>
            <person name="Cheng J."/>
            <person name="Dai P."/>
            <person name="Han X."/>
            <person name="Huang E."/>
            <person name="Gao Y."/>
            <person name="Liu J."/>
            <person name="Shao H."/>
            <person name="Ye R."/>
            <person name="Li L."/>
            <person name="Wei W."/>
            <person name="Wang X."/>
            <person name="Wang C."/>
            <person name="Huo Q."/>
            <person name="Li W."/>
            <person name="Guo W."/>
            <person name="Chen H."/>
            <person name="Chen S."/>
            <person name="Zhou L."/>
            <person name="Zhou L."/>
            <person name="Ni X."/>
            <person name="Tian J."/>
            <person name="Zhou Y."/>
            <person name="Sheng Y."/>
            <person name="Liu T."/>
            <person name="Pan Y."/>
            <person name="Xia L."/>
            <person name="Li J."/>
            <person name="Zhao F."/>
            <person name="Cao W."/>
        </authorList>
    </citation>
    <scope>NUCLEOTIDE SEQUENCE</scope>
    <source>
        <strain evidence="5">Rsan-2018</strain>
        <tissue evidence="5">Larvae</tissue>
    </source>
</reference>
<dbReference type="GO" id="GO:0051082">
    <property type="term" value="F:unfolded protein binding"/>
    <property type="evidence" value="ECO:0007669"/>
    <property type="project" value="TreeGrafter"/>
</dbReference>
<dbReference type="InterPro" id="IPR002068">
    <property type="entry name" value="A-crystallin/Hsp20_dom"/>
</dbReference>
<accession>A0A9D4QGG1</accession>
<dbReference type="InterPro" id="IPR008978">
    <property type="entry name" value="HSP20-like_chaperone"/>
</dbReference>
<dbReference type="Gene3D" id="2.60.40.790">
    <property type="match status" value="1"/>
</dbReference>
<evidence type="ECO:0000313" key="5">
    <source>
        <dbReference type="EMBL" id="KAH7981832.1"/>
    </source>
</evidence>
<organism evidence="5 6">
    <name type="scientific">Rhipicephalus sanguineus</name>
    <name type="common">Brown dog tick</name>
    <name type="synonym">Ixodes sanguineus</name>
    <dbReference type="NCBI Taxonomy" id="34632"/>
    <lineage>
        <taxon>Eukaryota</taxon>
        <taxon>Metazoa</taxon>
        <taxon>Ecdysozoa</taxon>
        <taxon>Arthropoda</taxon>
        <taxon>Chelicerata</taxon>
        <taxon>Arachnida</taxon>
        <taxon>Acari</taxon>
        <taxon>Parasitiformes</taxon>
        <taxon>Ixodida</taxon>
        <taxon>Ixodoidea</taxon>
        <taxon>Ixodidae</taxon>
        <taxon>Rhipicephalinae</taxon>
        <taxon>Rhipicephalus</taxon>
        <taxon>Rhipicephalus</taxon>
    </lineage>
</organism>
<dbReference type="EMBL" id="JABSTV010001245">
    <property type="protein sequence ID" value="KAH7981832.1"/>
    <property type="molecule type" value="Genomic_DNA"/>
</dbReference>
<dbReference type="PANTHER" id="PTHR45640">
    <property type="entry name" value="HEAT SHOCK PROTEIN HSP-12.2-RELATED"/>
    <property type="match status" value="1"/>
</dbReference>
<dbReference type="Pfam" id="PF00011">
    <property type="entry name" value="HSP20"/>
    <property type="match status" value="1"/>
</dbReference>
<dbReference type="GO" id="GO:0005634">
    <property type="term" value="C:nucleus"/>
    <property type="evidence" value="ECO:0007669"/>
    <property type="project" value="TreeGrafter"/>
</dbReference>
<dbReference type="GO" id="GO:0009408">
    <property type="term" value="P:response to heat"/>
    <property type="evidence" value="ECO:0007669"/>
    <property type="project" value="TreeGrafter"/>
</dbReference>
<dbReference type="VEuPathDB" id="VectorBase:RSAN_026146"/>
<dbReference type="CDD" id="cd06526">
    <property type="entry name" value="metazoan_ACD"/>
    <property type="match status" value="1"/>
</dbReference>
<sequence>MDRSPWSRREAPESPMARSEIVIPIHSLQSVPQESYRTEVRRHVQQVLERAAARPEHDLRRELSTMFNRFPMRSRLLYGFDDFDDFFRDIVPAPTFPSFEKAFREVKTTVDEHNKLLMEVDVHEYEPEEITVKAIDGRLLVHCKRQRAGCTKETHREISLPDGVDVESITSNLTADGRLKICALLPGAYGSQAQPVQHATAEPEGDQKAEAYLYVNDY</sequence>
<keyword evidence="1" id="KW-0346">Stress response</keyword>
<dbReference type="GO" id="GO:0005737">
    <property type="term" value="C:cytoplasm"/>
    <property type="evidence" value="ECO:0007669"/>
    <property type="project" value="TreeGrafter"/>
</dbReference>
<dbReference type="OMA" id="MEVDVHE"/>
<evidence type="ECO:0000313" key="6">
    <source>
        <dbReference type="Proteomes" id="UP000821837"/>
    </source>
</evidence>